<gene>
    <name evidence="3" type="ORF">ACFOPX_05170</name>
</gene>
<evidence type="ECO:0000313" key="3">
    <source>
        <dbReference type="EMBL" id="MFC3847921.1"/>
    </source>
</evidence>
<comment type="caution">
    <text evidence="3">The sequence shown here is derived from an EMBL/GenBank/DDBJ whole genome shotgun (WGS) entry which is preliminary data.</text>
</comment>
<dbReference type="RefSeq" id="WP_104751607.1">
    <property type="nucleotide sequence ID" value="NZ_FZMF01000002.1"/>
</dbReference>
<dbReference type="SUPFAM" id="SSF48317">
    <property type="entry name" value="Acid phosphatase/Vanadium-dependent haloperoxidase"/>
    <property type="match status" value="1"/>
</dbReference>
<dbReference type="CDD" id="cd03392">
    <property type="entry name" value="PAP2_like_2"/>
    <property type="match status" value="1"/>
</dbReference>
<evidence type="ECO:0000259" key="2">
    <source>
        <dbReference type="SMART" id="SM00014"/>
    </source>
</evidence>
<proteinExistence type="predicted"/>
<feature type="domain" description="Phosphatidic acid phosphatase type 2/haloperoxidase" evidence="2">
    <location>
        <begin position="110"/>
        <end position="224"/>
    </location>
</feature>
<feature type="transmembrane region" description="Helical" evidence="1">
    <location>
        <begin position="209"/>
        <end position="228"/>
    </location>
</feature>
<dbReference type="Proteomes" id="UP001595783">
    <property type="component" value="Unassembled WGS sequence"/>
</dbReference>
<dbReference type="PANTHER" id="PTHR14969:SF13">
    <property type="entry name" value="AT30094P"/>
    <property type="match status" value="1"/>
</dbReference>
<dbReference type="Pfam" id="PF01569">
    <property type="entry name" value="PAP2"/>
    <property type="match status" value="1"/>
</dbReference>
<dbReference type="SMART" id="SM00014">
    <property type="entry name" value="acidPPc"/>
    <property type="match status" value="1"/>
</dbReference>
<dbReference type="Gene3D" id="1.20.144.10">
    <property type="entry name" value="Phosphatidic acid phosphatase type 2/haloperoxidase"/>
    <property type="match status" value="1"/>
</dbReference>
<protein>
    <submittedName>
        <fullName evidence="3">Phosphatase PAP2 family protein</fullName>
    </submittedName>
</protein>
<keyword evidence="1" id="KW-0472">Membrane</keyword>
<dbReference type="InterPro" id="IPR036938">
    <property type="entry name" value="PAP2/HPO_sf"/>
</dbReference>
<name>A0ABV7ZKJ0_9HELI</name>
<dbReference type="InterPro" id="IPR000326">
    <property type="entry name" value="PAP2/HPO"/>
</dbReference>
<evidence type="ECO:0000256" key="1">
    <source>
        <dbReference type="SAM" id="Phobius"/>
    </source>
</evidence>
<feature type="transmembrane region" description="Helical" evidence="1">
    <location>
        <begin position="89"/>
        <end position="105"/>
    </location>
</feature>
<accession>A0ABV7ZKJ0</accession>
<feature type="transmembrane region" description="Helical" evidence="1">
    <location>
        <begin position="156"/>
        <end position="175"/>
    </location>
</feature>
<feature type="transmembrane region" description="Helical" evidence="1">
    <location>
        <begin position="182"/>
        <end position="203"/>
    </location>
</feature>
<evidence type="ECO:0000313" key="4">
    <source>
        <dbReference type="Proteomes" id="UP001595783"/>
    </source>
</evidence>
<feature type="transmembrane region" description="Helical" evidence="1">
    <location>
        <begin position="25"/>
        <end position="44"/>
    </location>
</feature>
<sequence>MGSPYKHLISNAGVLSPATRKWIDYAWILGSVLLVLLCVETFSIKTHQEWVQHLDKAVISWVRTHPIPVAESGYVQAIKFITFFAKSKFTLTLAALVGLFYIFVYKNKMLGLSFFLSVVVGESALKGFKMWIARPRPSTNGEVALAHGFSYPSGHALAASLFYGLLIALVCISSIKTSAKWSLSLVLLLWIWLMMYTRVYLGVHYPTDVLGGFLMGIAWACFSVGLYAKWSQKH</sequence>
<dbReference type="EMBL" id="JBHRZO010000036">
    <property type="protein sequence ID" value="MFC3847921.1"/>
    <property type="molecule type" value="Genomic_DNA"/>
</dbReference>
<keyword evidence="4" id="KW-1185">Reference proteome</keyword>
<keyword evidence="1" id="KW-0812">Transmembrane</keyword>
<reference evidence="4" key="1">
    <citation type="journal article" date="2019" name="Int. J. Syst. Evol. Microbiol.">
        <title>The Global Catalogue of Microorganisms (GCM) 10K type strain sequencing project: providing services to taxonomists for standard genome sequencing and annotation.</title>
        <authorList>
            <consortium name="The Broad Institute Genomics Platform"/>
            <consortium name="The Broad Institute Genome Sequencing Center for Infectious Disease"/>
            <person name="Wu L."/>
            <person name="Ma J."/>
        </authorList>
    </citation>
    <scope>NUCLEOTIDE SEQUENCE [LARGE SCALE GENOMIC DNA]</scope>
    <source>
        <strain evidence="4">CCUG 53816</strain>
    </source>
</reference>
<organism evidence="3 4">
    <name type="scientific">Helicobacter baculiformis</name>
    <dbReference type="NCBI Taxonomy" id="427351"/>
    <lineage>
        <taxon>Bacteria</taxon>
        <taxon>Pseudomonadati</taxon>
        <taxon>Campylobacterota</taxon>
        <taxon>Epsilonproteobacteria</taxon>
        <taxon>Campylobacterales</taxon>
        <taxon>Helicobacteraceae</taxon>
        <taxon>Helicobacter</taxon>
    </lineage>
</organism>
<dbReference type="PANTHER" id="PTHR14969">
    <property type="entry name" value="SPHINGOSINE-1-PHOSPHATE PHOSPHOHYDROLASE"/>
    <property type="match status" value="1"/>
</dbReference>
<keyword evidence="1" id="KW-1133">Transmembrane helix</keyword>